<dbReference type="SUPFAM" id="SSF56601">
    <property type="entry name" value="beta-lactamase/transpeptidase-like"/>
    <property type="match status" value="1"/>
</dbReference>
<dbReference type="EMBL" id="JBHUEM010000003">
    <property type="protein sequence ID" value="MFD1735414.1"/>
    <property type="molecule type" value="Genomic_DNA"/>
</dbReference>
<keyword evidence="2" id="KW-0378">Hydrolase</keyword>
<evidence type="ECO:0000313" key="3">
    <source>
        <dbReference type="Proteomes" id="UP001597214"/>
    </source>
</evidence>
<reference evidence="3" key="1">
    <citation type="journal article" date="2019" name="Int. J. Syst. Evol. Microbiol.">
        <title>The Global Catalogue of Microorganisms (GCM) 10K type strain sequencing project: providing services to taxonomists for standard genome sequencing and annotation.</title>
        <authorList>
            <consortium name="The Broad Institute Genomics Platform"/>
            <consortium name="The Broad Institute Genome Sequencing Center for Infectious Disease"/>
            <person name="Wu L."/>
            <person name="Ma J."/>
        </authorList>
    </citation>
    <scope>NUCLEOTIDE SEQUENCE [LARGE SCALE GENOMIC DNA]</scope>
    <source>
        <strain evidence="3">CCUG 49339</strain>
    </source>
</reference>
<accession>A0ABW4LL37</accession>
<dbReference type="Pfam" id="PF00144">
    <property type="entry name" value="Beta-lactamase"/>
    <property type="match status" value="1"/>
</dbReference>
<gene>
    <name evidence="2" type="ORF">ACFSCX_02455</name>
</gene>
<feature type="domain" description="Beta-lactamase-related" evidence="1">
    <location>
        <begin position="10"/>
        <end position="355"/>
    </location>
</feature>
<evidence type="ECO:0000313" key="2">
    <source>
        <dbReference type="EMBL" id="MFD1735414.1"/>
    </source>
</evidence>
<dbReference type="GO" id="GO:0016787">
    <property type="term" value="F:hydrolase activity"/>
    <property type="evidence" value="ECO:0007669"/>
    <property type="project" value="UniProtKB-KW"/>
</dbReference>
<evidence type="ECO:0000259" key="1">
    <source>
        <dbReference type="Pfam" id="PF00144"/>
    </source>
</evidence>
<dbReference type="Proteomes" id="UP001597214">
    <property type="component" value="Unassembled WGS sequence"/>
</dbReference>
<dbReference type="PANTHER" id="PTHR46825">
    <property type="entry name" value="D-ALANYL-D-ALANINE-CARBOXYPEPTIDASE/ENDOPEPTIDASE AMPH"/>
    <property type="match status" value="1"/>
</dbReference>
<dbReference type="Gene3D" id="3.40.710.10">
    <property type="entry name" value="DD-peptidase/beta-lactamase superfamily"/>
    <property type="match status" value="1"/>
</dbReference>
<keyword evidence="3" id="KW-1185">Reference proteome</keyword>
<sequence>MKRRLEFTVFEKKAEELIRKYKVPGVAIALSQNREPIYEKVYGFRNVEHQLPVTMDTVFGIASVTKSFTCIAILQLQEEGKLSIHDPVIRYLPEFSLPECAASKMTLHHFMTHSTGLPPLPSILLANKKTIDSDPTAHEFSSKLSKKDSIDTYEHLIEFISKQDTKLLGSPGEEFSYSNDCFSLLGAIIERVSGKHFENYIEEKIFKPVGMDKSCFLVRDLESYDNVTSLYASRKTEKGEEIFESPVWWDAPAMRGAGYLKSNVTEMIKYGEIFWNNGKVGENQILSPESVQLMVKPHIEVFPGKYYGYGLFVTPNHYGETLIEHDGNHKGISSHFCVIPERRLTGVILTNLAGVPSPTILNGAINVIKNLEFEYSPLKNSTKWNPNELKDYVGIYTSIGGERLKVTLNDENLQFGNIPVDCIGEDTFLALIRDQSKVVRFIRNDDRQIVRLQFHYRQFFKKIND</sequence>
<dbReference type="InterPro" id="IPR050491">
    <property type="entry name" value="AmpC-like"/>
</dbReference>
<name>A0ABW4LL37_9BACI</name>
<dbReference type="InterPro" id="IPR001466">
    <property type="entry name" value="Beta-lactam-related"/>
</dbReference>
<dbReference type="InterPro" id="IPR012338">
    <property type="entry name" value="Beta-lactam/transpept-like"/>
</dbReference>
<protein>
    <submittedName>
        <fullName evidence="2">Serine hydrolase</fullName>
    </submittedName>
</protein>
<proteinExistence type="predicted"/>
<dbReference type="PANTHER" id="PTHR46825:SF9">
    <property type="entry name" value="BETA-LACTAMASE-RELATED DOMAIN-CONTAINING PROTEIN"/>
    <property type="match status" value="1"/>
</dbReference>
<organism evidence="2 3">
    <name type="scientific">Bacillus salitolerans</name>
    <dbReference type="NCBI Taxonomy" id="1437434"/>
    <lineage>
        <taxon>Bacteria</taxon>
        <taxon>Bacillati</taxon>
        <taxon>Bacillota</taxon>
        <taxon>Bacilli</taxon>
        <taxon>Bacillales</taxon>
        <taxon>Bacillaceae</taxon>
        <taxon>Bacillus</taxon>
    </lineage>
</organism>
<dbReference type="RefSeq" id="WP_377926514.1">
    <property type="nucleotide sequence ID" value="NZ_JBHUEM010000003.1"/>
</dbReference>
<comment type="caution">
    <text evidence="2">The sequence shown here is derived from an EMBL/GenBank/DDBJ whole genome shotgun (WGS) entry which is preliminary data.</text>
</comment>